<evidence type="ECO:0000259" key="8">
    <source>
        <dbReference type="PROSITE" id="PS50110"/>
    </source>
</evidence>
<dbReference type="GO" id="GO:0006355">
    <property type="term" value="P:regulation of DNA-templated transcription"/>
    <property type="evidence" value="ECO:0007669"/>
    <property type="project" value="InterPro"/>
</dbReference>
<sequence length="221" mass="25492">MAKILIIEDDVKIRTELSNLLTCYDYECILIESFEHVIEQALSSEADLILLDINLPYVDGYHICKGIRAASSIPIIVVTSRDSEMDELMSMNLGADDFVTKPYNIQILLARIASVLRRTQRHQELKAITYKGLTLDLSQSKVSFENQEVELTKNELRILHLLMKHQTTIVSRDEIMNELWQSDEFVDDNTLTVNINRLRRKLEDVGANDYIMTKRGQGYRL</sequence>
<dbReference type="Gene3D" id="3.40.50.2300">
    <property type="match status" value="1"/>
</dbReference>
<dbReference type="SMART" id="SM00862">
    <property type="entry name" value="Trans_reg_C"/>
    <property type="match status" value="1"/>
</dbReference>
<feature type="modified residue" description="4-aspartylphosphate" evidence="6">
    <location>
        <position position="52"/>
    </location>
</feature>
<gene>
    <name evidence="10" type="ordered locus">Clole_1567</name>
</gene>
<dbReference type="eggNOG" id="COG0745">
    <property type="taxonomic scope" value="Bacteria"/>
</dbReference>
<dbReference type="GO" id="GO:0000156">
    <property type="term" value="F:phosphorelay response regulator activity"/>
    <property type="evidence" value="ECO:0007669"/>
    <property type="project" value="TreeGrafter"/>
</dbReference>
<keyword evidence="3 7" id="KW-0238">DNA-binding</keyword>
<dbReference type="KEGG" id="cle:Clole_1567"/>
<protein>
    <recommendedName>
        <fullName evidence="1">Stage 0 sporulation protein A homolog</fullName>
    </recommendedName>
</protein>
<dbReference type="SMART" id="SM00448">
    <property type="entry name" value="REC"/>
    <property type="match status" value="1"/>
</dbReference>
<dbReference type="Gene3D" id="6.10.250.690">
    <property type="match status" value="1"/>
</dbReference>
<evidence type="ECO:0000256" key="5">
    <source>
        <dbReference type="ARBA" id="ARBA00024867"/>
    </source>
</evidence>
<dbReference type="PANTHER" id="PTHR48111">
    <property type="entry name" value="REGULATOR OF RPOS"/>
    <property type="match status" value="1"/>
</dbReference>
<dbReference type="CDD" id="cd00383">
    <property type="entry name" value="trans_reg_C"/>
    <property type="match status" value="1"/>
</dbReference>
<feature type="DNA-binding region" description="OmpR/PhoB-type" evidence="7">
    <location>
        <begin position="125"/>
        <end position="221"/>
    </location>
</feature>
<evidence type="ECO:0000256" key="2">
    <source>
        <dbReference type="ARBA" id="ARBA00023015"/>
    </source>
</evidence>
<name>F2JKN9_CELLD</name>
<dbReference type="GO" id="GO:0032993">
    <property type="term" value="C:protein-DNA complex"/>
    <property type="evidence" value="ECO:0007669"/>
    <property type="project" value="TreeGrafter"/>
</dbReference>
<dbReference type="AlphaFoldDB" id="F2JKN9"/>
<dbReference type="STRING" id="642492.Clole_1567"/>
<proteinExistence type="predicted"/>
<dbReference type="InterPro" id="IPR001789">
    <property type="entry name" value="Sig_transdc_resp-reg_receiver"/>
</dbReference>
<dbReference type="PROSITE" id="PS51755">
    <property type="entry name" value="OMPR_PHOB"/>
    <property type="match status" value="1"/>
</dbReference>
<evidence type="ECO:0000313" key="10">
    <source>
        <dbReference type="EMBL" id="ADZ83292.1"/>
    </source>
</evidence>
<evidence type="ECO:0000256" key="7">
    <source>
        <dbReference type="PROSITE-ProRule" id="PRU01091"/>
    </source>
</evidence>
<dbReference type="InterPro" id="IPR036388">
    <property type="entry name" value="WH-like_DNA-bd_sf"/>
</dbReference>
<dbReference type="GO" id="GO:0005829">
    <property type="term" value="C:cytosol"/>
    <property type="evidence" value="ECO:0007669"/>
    <property type="project" value="TreeGrafter"/>
</dbReference>
<dbReference type="InterPro" id="IPR011006">
    <property type="entry name" value="CheY-like_superfamily"/>
</dbReference>
<keyword evidence="6" id="KW-0597">Phosphoprotein</keyword>
<organism evidence="10 11">
    <name type="scientific">Cellulosilyticum lentocellum (strain ATCC 49066 / DSM 5427 / NCIMB 11756 / RHM5)</name>
    <name type="common">Clostridium lentocellum</name>
    <dbReference type="NCBI Taxonomy" id="642492"/>
    <lineage>
        <taxon>Bacteria</taxon>
        <taxon>Bacillati</taxon>
        <taxon>Bacillota</taxon>
        <taxon>Clostridia</taxon>
        <taxon>Lachnospirales</taxon>
        <taxon>Cellulosilyticaceae</taxon>
        <taxon>Cellulosilyticum</taxon>
    </lineage>
</organism>
<dbReference type="EMBL" id="CP002582">
    <property type="protein sequence ID" value="ADZ83292.1"/>
    <property type="molecule type" value="Genomic_DNA"/>
</dbReference>
<dbReference type="Proteomes" id="UP000008467">
    <property type="component" value="Chromosome"/>
</dbReference>
<evidence type="ECO:0000259" key="9">
    <source>
        <dbReference type="PROSITE" id="PS51755"/>
    </source>
</evidence>
<accession>F2JKN9</accession>
<reference evidence="10 11" key="1">
    <citation type="journal article" date="2011" name="J. Bacteriol.">
        <title>Complete genome sequence of the cellulose-degrading bacterium Cellulosilyticum lentocellum.</title>
        <authorList>
            <consortium name="US DOE Joint Genome Institute"/>
            <person name="Miller D.A."/>
            <person name="Suen G."/>
            <person name="Bruce D."/>
            <person name="Copeland A."/>
            <person name="Cheng J.F."/>
            <person name="Detter C."/>
            <person name="Goodwin L.A."/>
            <person name="Han C.S."/>
            <person name="Hauser L.J."/>
            <person name="Land M.L."/>
            <person name="Lapidus A."/>
            <person name="Lucas S."/>
            <person name="Meincke L."/>
            <person name="Pitluck S."/>
            <person name="Tapia R."/>
            <person name="Teshima H."/>
            <person name="Woyke T."/>
            <person name="Fox B.G."/>
            <person name="Angert E.R."/>
            <person name="Currie C.R."/>
        </authorList>
    </citation>
    <scope>NUCLEOTIDE SEQUENCE [LARGE SCALE GENOMIC DNA]</scope>
    <source>
        <strain evidence="11">ATCC 49066 / DSM 5427 / NCIMB 11756 / RHM5</strain>
    </source>
</reference>
<dbReference type="Pfam" id="PF00072">
    <property type="entry name" value="Response_reg"/>
    <property type="match status" value="1"/>
</dbReference>
<dbReference type="HOGENOM" id="CLU_000445_30_3_9"/>
<evidence type="ECO:0000256" key="6">
    <source>
        <dbReference type="PROSITE-ProRule" id="PRU00169"/>
    </source>
</evidence>
<feature type="domain" description="Response regulatory" evidence="8">
    <location>
        <begin position="3"/>
        <end position="116"/>
    </location>
</feature>
<dbReference type="PANTHER" id="PTHR48111:SF43">
    <property type="entry name" value="STAGE 0 SPORULATION PROTEIN A HOMOLOG"/>
    <property type="match status" value="1"/>
</dbReference>
<evidence type="ECO:0000256" key="3">
    <source>
        <dbReference type="ARBA" id="ARBA00023125"/>
    </source>
</evidence>
<dbReference type="SUPFAM" id="SSF52172">
    <property type="entry name" value="CheY-like"/>
    <property type="match status" value="1"/>
</dbReference>
<evidence type="ECO:0000256" key="4">
    <source>
        <dbReference type="ARBA" id="ARBA00023163"/>
    </source>
</evidence>
<dbReference type="PROSITE" id="PS50110">
    <property type="entry name" value="RESPONSE_REGULATORY"/>
    <property type="match status" value="1"/>
</dbReference>
<dbReference type="Gene3D" id="1.10.10.10">
    <property type="entry name" value="Winged helix-like DNA-binding domain superfamily/Winged helix DNA-binding domain"/>
    <property type="match status" value="1"/>
</dbReference>
<dbReference type="GO" id="GO:0000976">
    <property type="term" value="F:transcription cis-regulatory region binding"/>
    <property type="evidence" value="ECO:0007669"/>
    <property type="project" value="TreeGrafter"/>
</dbReference>
<keyword evidence="4" id="KW-0804">Transcription</keyword>
<evidence type="ECO:0000256" key="1">
    <source>
        <dbReference type="ARBA" id="ARBA00018672"/>
    </source>
</evidence>
<dbReference type="InterPro" id="IPR039420">
    <property type="entry name" value="WalR-like"/>
</dbReference>
<evidence type="ECO:0000313" key="11">
    <source>
        <dbReference type="Proteomes" id="UP000008467"/>
    </source>
</evidence>
<dbReference type="Pfam" id="PF00486">
    <property type="entry name" value="Trans_reg_C"/>
    <property type="match status" value="1"/>
</dbReference>
<dbReference type="InterPro" id="IPR001867">
    <property type="entry name" value="OmpR/PhoB-type_DNA-bd"/>
</dbReference>
<dbReference type="RefSeq" id="WP_013656590.1">
    <property type="nucleotide sequence ID" value="NC_015275.1"/>
</dbReference>
<comment type="function">
    <text evidence="5">May play the central regulatory role in sporulation. It may be an element of the effector pathway responsible for the activation of sporulation genes in response to nutritional stress. Spo0A may act in concert with spo0H (a sigma factor) to control the expression of some genes that are critical to the sporulation process.</text>
</comment>
<keyword evidence="2" id="KW-0805">Transcription regulation</keyword>
<feature type="domain" description="OmpR/PhoB-type" evidence="9">
    <location>
        <begin position="125"/>
        <end position="221"/>
    </location>
</feature>
<keyword evidence="11" id="KW-1185">Reference proteome</keyword>